<evidence type="ECO:0000256" key="1">
    <source>
        <dbReference type="ARBA" id="ARBA00022729"/>
    </source>
</evidence>
<dbReference type="Proteomes" id="UP000295719">
    <property type="component" value="Unassembled WGS sequence"/>
</dbReference>
<evidence type="ECO:0000313" key="4">
    <source>
        <dbReference type="EMBL" id="TCV96656.1"/>
    </source>
</evidence>
<dbReference type="SUPFAM" id="SSF159871">
    <property type="entry name" value="YdgH-like"/>
    <property type="match status" value="1"/>
</dbReference>
<dbReference type="OrthoDB" id="6540461at2"/>
<dbReference type="InterPro" id="IPR036275">
    <property type="entry name" value="YdgH-like_sf"/>
</dbReference>
<dbReference type="Pfam" id="PF07338">
    <property type="entry name" value="YdgH_BhsA-like"/>
    <property type="match status" value="1"/>
</dbReference>
<feature type="signal peptide" evidence="2">
    <location>
        <begin position="1"/>
        <end position="22"/>
    </location>
</feature>
<dbReference type="InterPro" id="IPR025543">
    <property type="entry name" value="Dodecin-like"/>
</dbReference>
<reference evidence="4 5" key="1">
    <citation type="submission" date="2019-03" db="EMBL/GenBank/DDBJ databases">
        <title>Genomic Encyclopedia of Type Strains, Phase IV (KMG-IV): sequencing the most valuable type-strain genomes for metagenomic binning, comparative biology and taxonomic classification.</title>
        <authorList>
            <person name="Goeker M."/>
        </authorList>
    </citation>
    <scope>NUCLEOTIDE SEQUENCE [LARGE SCALE GENOMIC DNA]</scope>
    <source>
        <strain evidence="4 5">DSM 19580</strain>
    </source>
</reference>
<dbReference type="AlphaFoldDB" id="A0A4R3YW00"/>
<accession>A0A4R3YW00</accession>
<protein>
    <submittedName>
        <fullName evidence="4">Multiple stress resistance protein BhsA</fullName>
    </submittedName>
</protein>
<dbReference type="EMBL" id="SMCR01000004">
    <property type="protein sequence ID" value="TCV96656.1"/>
    <property type="molecule type" value="Genomic_DNA"/>
</dbReference>
<name>A0A4R3YW00_9GAMM</name>
<keyword evidence="5" id="KW-1185">Reference proteome</keyword>
<comment type="caution">
    <text evidence="4">The sequence shown here is derived from an EMBL/GenBank/DDBJ whole genome shotgun (WGS) entry which is preliminary data.</text>
</comment>
<sequence>MKNVKYAVAAIALSALSFGSFAADLVTSVPAGQQKVGVINASAGSNLSSLESQLAAKATQSGAKSFQITSTSGQNNLHGTAVIYQ</sequence>
<dbReference type="InterPro" id="IPR010854">
    <property type="entry name" value="YdgH/BhsA/McbA-like_dom"/>
</dbReference>
<proteinExistence type="predicted"/>
<organism evidence="4 5">
    <name type="scientific">Biostraticola tofi</name>
    <dbReference type="NCBI Taxonomy" id="466109"/>
    <lineage>
        <taxon>Bacteria</taxon>
        <taxon>Pseudomonadati</taxon>
        <taxon>Pseudomonadota</taxon>
        <taxon>Gammaproteobacteria</taxon>
        <taxon>Enterobacterales</taxon>
        <taxon>Bruguierivoracaceae</taxon>
        <taxon>Biostraticola</taxon>
    </lineage>
</organism>
<dbReference type="Gene3D" id="3.30.1660.10">
    <property type="entry name" value="Flavin-binding protein dodecin"/>
    <property type="match status" value="1"/>
</dbReference>
<keyword evidence="1 2" id="KW-0732">Signal</keyword>
<evidence type="ECO:0000259" key="3">
    <source>
        <dbReference type="Pfam" id="PF07338"/>
    </source>
</evidence>
<evidence type="ECO:0000256" key="2">
    <source>
        <dbReference type="SAM" id="SignalP"/>
    </source>
</evidence>
<feature type="chain" id="PRO_5020308217" evidence="2">
    <location>
        <begin position="23"/>
        <end position="85"/>
    </location>
</feature>
<dbReference type="RefSeq" id="WP_131865241.1">
    <property type="nucleotide sequence ID" value="NZ_SMCR01000004.1"/>
</dbReference>
<feature type="domain" description="YdgH/BhsA/McbA-like" evidence="3">
    <location>
        <begin position="34"/>
        <end position="85"/>
    </location>
</feature>
<gene>
    <name evidence="4" type="ORF">EDC52_10496</name>
</gene>
<dbReference type="NCBIfam" id="NF047859">
    <property type="entry name" value="StressCuResBhsA"/>
    <property type="match status" value="1"/>
</dbReference>
<evidence type="ECO:0000313" key="5">
    <source>
        <dbReference type="Proteomes" id="UP000295719"/>
    </source>
</evidence>